<keyword evidence="1" id="KW-0812">Transmembrane</keyword>
<name>A0A0K2U2B3_LEPSM</name>
<organism evidence="2">
    <name type="scientific">Lepeophtheirus salmonis</name>
    <name type="common">Salmon louse</name>
    <name type="synonym">Caligus salmonis</name>
    <dbReference type="NCBI Taxonomy" id="72036"/>
    <lineage>
        <taxon>Eukaryota</taxon>
        <taxon>Metazoa</taxon>
        <taxon>Ecdysozoa</taxon>
        <taxon>Arthropoda</taxon>
        <taxon>Crustacea</taxon>
        <taxon>Multicrustacea</taxon>
        <taxon>Hexanauplia</taxon>
        <taxon>Copepoda</taxon>
        <taxon>Siphonostomatoida</taxon>
        <taxon>Caligidae</taxon>
        <taxon>Lepeophtheirus</taxon>
    </lineage>
</organism>
<sequence length="97" mass="11895">MLIPGWFIKKMNKTKKKHSYQPFFLLLSINCVVVFLYKTLIISYRVMLNYPSEEKKLCYDYYFVQILMMWSSVLQLVYSFGSRVRRFPIWFITWPQT</sequence>
<evidence type="ECO:0000313" key="2">
    <source>
        <dbReference type="EMBL" id="CDW32414.1"/>
    </source>
</evidence>
<feature type="transmembrane region" description="Helical" evidence="1">
    <location>
        <begin position="61"/>
        <end position="81"/>
    </location>
</feature>
<feature type="transmembrane region" description="Helical" evidence="1">
    <location>
        <begin position="20"/>
        <end position="41"/>
    </location>
</feature>
<accession>A0A0K2U2B3</accession>
<keyword evidence="1" id="KW-0472">Membrane</keyword>
<dbReference type="AlphaFoldDB" id="A0A0K2U2B3"/>
<protein>
    <submittedName>
        <fullName evidence="2">Uncharacterized protein</fullName>
    </submittedName>
</protein>
<keyword evidence="1" id="KW-1133">Transmembrane helix</keyword>
<reference evidence="2" key="1">
    <citation type="submission" date="2014-05" db="EMBL/GenBank/DDBJ databases">
        <authorList>
            <person name="Chronopoulou M."/>
        </authorList>
    </citation>
    <scope>NUCLEOTIDE SEQUENCE</scope>
    <source>
        <tissue evidence="2">Whole organism</tissue>
    </source>
</reference>
<evidence type="ECO:0000256" key="1">
    <source>
        <dbReference type="SAM" id="Phobius"/>
    </source>
</evidence>
<dbReference type="EMBL" id="HACA01015053">
    <property type="protein sequence ID" value="CDW32414.1"/>
    <property type="molecule type" value="Transcribed_RNA"/>
</dbReference>
<proteinExistence type="predicted"/>